<dbReference type="AlphaFoldDB" id="A0A8A4TN78"/>
<sequence length="254" mass="29989">MDRFYLEKLVEDLNHSVAGELERVLDTHLTYCWPMDRSVEIGEAHFKVLRFLIAIGDACPAARLLEVHGALAALTERFSGQDYRCHIHIGHDDWVPASEDIYQVVLQIMFLDDGKNHLTNKLQAAKILEDPEQQERELPPWLAYDEHLSWDHVEDEVLTFCQYFVSSEFRNLNQIRNFETAFWRVVNLACGYFSLETYEDLVARMPERFRPALGVIPLEWQELRQKETEFDRPEWERCSRSSIRFCQHLLEMGR</sequence>
<dbReference type="Proteomes" id="UP000663929">
    <property type="component" value="Chromosome"/>
</dbReference>
<dbReference type="RefSeq" id="WP_237379981.1">
    <property type="nucleotide sequence ID" value="NZ_CP071793.1"/>
</dbReference>
<gene>
    <name evidence="1" type="ORF">J3U87_32605</name>
</gene>
<organism evidence="1 2">
    <name type="scientific">Sulfidibacter corallicola</name>
    <dbReference type="NCBI Taxonomy" id="2818388"/>
    <lineage>
        <taxon>Bacteria</taxon>
        <taxon>Pseudomonadati</taxon>
        <taxon>Acidobacteriota</taxon>
        <taxon>Holophagae</taxon>
        <taxon>Acanthopleuribacterales</taxon>
        <taxon>Acanthopleuribacteraceae</taxon>
        <taxon>Sulfidibacter</taxon>
    </lineage>
</organism>
<protein>
    <submittedName>
        <fullName evidence="1">Uncharacterized protein</fullName>
    </submittedName>
</protein>
<keyword evidence="2" id="KW-1185">Reference proteome</keyword>
<name>A0A8A4TN78_SULCO</name>
<proteinExistence type="predicted"/>
<evidence type="ECO:0000313" key="1">
    <source>
        <dbReference type="EMBL" id="QTD50351.1"/>
    </source>
</evidence>
<accession>A0A8A4TN78</accession>
<dbReference type="KEGG" id="scor:J3U87_32605"/>
<evidence type="ECO:0000313" key="2">
    <source>
        <dbReference type="Proteomes" id="UP000663929"/>
    </source>
</evidence>
<dbReference type="EMBL" id="CP071793">
    <property type="protein sequence ID" value="QTD50351.1"/>
    <property type="molecule type" value="Genomic_DNA"/>
</dbReference>
<reference evidence="1" key="1">
    <citation type="submission" date="2021-03" db="EMBL/GenBank/DDBJ databases">
        <title>Acanthopleuribacteraceae sp. M133.</title>
        <authorList>
            <person name="Wang G."/>
        </authorList>
    </citation>
    <scope>NUCLEOTIDE SEQUENCE</scope>
    <source>
        <strain evidence="1">M133</strain>
    </source>
</reference>